<dbReference type="CDD" id="cd12148">
    <property type="entry name" value="fungal_TF_MHR"/>
    <property type="match status" value="1"/>
</dbReference>
<dbReference type="InterPro" id="IPR051711">
    <property type="entry name" value="Stress_Response_Reg"/>
</dbReference>
<sequence length="770" mass="85844">MRTDHVSSGLDRPHKRRRIVKACDECRRLKIKCDGLTPCTHCVTYERTCTYTTPNRRPKSLAQHAQELEDRLQTIQRLLKAVDPSLDIDNPGQELASATSQATSSITNRNIASAAEGSDISIRPLRSLPSPPEDHLQQIRRRKPAVYLPDKDVAYGLLAQALEDACVLHRFVHEPSFYAMVDRIYHTPTERLTKNDGNSLALFYAALALGALFVDGMGDSCKTLTTASDKADRYSYCNLALKFLNIDEDQDLVSLQAICFLTIFFQSSGQLKRCYSYAGIALRSAVALGLHQYRRNILDPVEREIRKRVFWAVWRLDIYSSSMLGLPLMLRADLVDQSLPEPLDDTYATKITTTPAATENKLLLIGANAHTSLTLSMPKVMKHVKAFKKRVPRPSVDLRSLMKRTGMAQVEQELEAWLQNLPSELLPGARTTVQLERVRQLLRIAYAYVRMVLYEPVLQWMPRAREGSVDPQVLDYVVKYIAVARDIVGTGVLIHKGHIANYSSRSTMVSTTYSAILSLIVFLLNIPAPSGTKGVVFKEALEGRRTLEDLSSRSRIADRYVRKLNVILERFQDGPRQFPSSDSEFPGFSMIDAGTGRTDARTNTRRLPSIASEGALPCPDITTIPESSEELGLETSNEQLDEGNSSDMTSLADIALSNGIPAFDNPTYAFGGLTELVSLSLAVPDSDYRINQSDEPGSRPSQALNYSPIDMQDKPGHPFLVGADVATLWWPPMFTLGPEFPEYSSSVRSRPESMGLDFPSCFGRDQFEPL</sequence>
<evidence type="ECO:0000256" key="4">
    <source>
        <dbReference type="ARBA" id="ARBA00023015"/>
    </source>
</evidence>
<keyword evidence="4" id="KW-0805">Transcription regulation</keyword>
<organism evidence="10 11">
    <name type="scientific">Aspergillus bertholletiae</name>
    <dbReference type="NCBI Taxonomy" id="1226010"/>
    <lineage>
        <taxon>Eukaryota</taxon>
        <taxon>Fungi</taxon>
        <taxon>Dikarya</taxon>
        <taxon>Ascomycota</taxon>
        <taxon>Pezizomycotina</taxon>
        <taxon>Eurotiomycetes</taxon>
        <taxon>Eurotiomycetidae</taxon>
        <taxon>Eurotiales</taxon>
        <taxon>Aspergillaceae</taxon>
        <taxon>Aspergillus</taxon>
        <taxon>Aspergillus subgen. Circumdati</taxon>
    </lineage>
</organism>
<keyword evidence="11" id="KW-1185">Reference proteome</keyword>
<keyword evidence="5" id="KW-0238">DNA-binding</keyword>
<name>A0A5N7BE76_9EURO</name>
<comment type="subcellular location">
    <subcellularLocation>
        <location evidence="1">Nucleus</location>
    </subcellularLocation>
</comment>
<dbReference type="PANTHER" id="PTHR47540:SF1">
    <property type="entry name" value="ACTIVATOR OF STRESS GENES 1-RELATED"/>
    <property type="match status" value="1"/>
</dbReference>
<gene>
    <name evidence="10" type="ORF">BDV26DRAFT_290726</name>
</gene>
<evidence type="ECO:0000256" key="1">
    <source>
        <dbReference type="ARBA" id="ARBA00004123"/>
    </source>
</evidence>
<dbReference type="InterPro" id="IPR007219">
    <property type="entry name" value="XnlR_reg_dom"/>
</dbReference>
<evidence type="ECO:0000256" key="6">
    <source>
        <dbReference type="ARBA" id="ARBA00023163"/>
    </source>
</evidence>
<evidence type="ECO:0000313" key="11">
    <source>
        <dbReference type="Proteomes" id="UP000326198"/>
    </source>
</evidence>
<dbReference type="PANTHER" id="PTHR47540">
    <property type="entry name" value="THIAMINE REPRESSIBLE GENES REGULATORY PROTEIN THI5"/>
    <property type="match status" value="1"/>
</dbReference>
<dbReference type="SMART" id="SM00066">
    <property type="entry name" value="GAL4"/>
    <property type="match status" value="1"/>
</dbReference>
<feature type="domain" description="Zn(2)-C6 fungal-type" evidence="9">
    <location>
        <begin position="22"/>
        <end position="51"/>
    </location>
</feature>
<dbReference type="SMART" id="SM00906">
    <property type="entry name" value="Fungal_trans"/>
    <property type="match status" value="1"/>
</dbReference>
<dbReference type="Proteomes" id="UP000326198">
    <property type="component" value="Unassembled WGS sequence"/>
</dbReference>
<proteinExistence type="predicted"/>
<dbReference type="GO" id="GO:0045944">
    <property type="term" value="P:positive regulation of transcription by RNA polymerase II"/>
    <property type="evidence" value="ECO:0007669"/>
    <property type="project" value="TreeGrafter"/>
</dbReference>
<evidence type="ECO:0000256" key="5">
    <source>
        <dbReference type="ARBA" id="ARBA00023125"/>
    </source>
</evidence>
<feature type="region of interest" description="Disordered" evidence="8">
    <location>
        <begin position="122"/>
        <end position="141"/>
    </location>
</feature>
<evidence type="ECO:0000256" key="7">
    <source>
        <dbReference type="ARBA" id="ARBA00023242"/>
    </source>
</evidence>
<dbReference type="SUPFAM" id="SSF57701">
    <property type="entry name" value="Zn2/Cys6 DNA-binding domain"/>
    <property type="match status" value="1"/>
</dbReference>
<dbReference type="CDD" id="cd00067">
    <property type="entry name" value="GAL4"/>
    <property type="match status" value="1"/>
</dbReference>
<protein>
    <submittedName>
        <fullName evidence="10">Fungal-specific transcription factor domain-containing protein</fullName>
    </submittedName>
</protein>
<feature type="region of interest" description="Disordered" evidence="8">
    <location>
        <begin position="689"/>
        <end position="709"/>
    </location>
</feature>
<reference evidence="10 11" key="1">
    <citation type="submission" date="2019-04" db="EMBL/GenBank/DDBJ databases">
        <title>Friends and foes A comparative genomics studyof 23 Aspergillus species from section Flavi.</title>
        <authorList>
            <consortium name="DOE Joint Genome Institute"/>
            <person name="Kjaerbolling I."/>
            <person name="Vesth T."/>
            <person name="Frisvad J.C."/>
            <person name="Nybo J.L."/>
            <person name="Theobald S."/>
            <person name="Kildgaard S."/>
            <person name="Isbrandt T."/>
            <person name="Kuo A."/>
            <person name="Sato A."/>
            <person name="Lyhne E.K."/>
            <person name="Kogle M.E."/>
            <person name="Wiebenga A."/>
            <person name="Kun R.S."/>
            <person name="Lubbers R.J."/>
            <person name="Makela M.R."/>
            <person name="Barry K."/>
            <person name="Chovatia M."/>
            <person name="Clum A."/>
            <person name="Daum C."/>
            <person name="Haridas S."/>
            <person name="He G."/>
            <person name="LaButti K."/>
            <person name="Lipzen A."/>
            <person name="Mondo S."/>
            <person name="Riley R."/>
            <person name="Salamov A."/>
            <person name="Simmons B.A."/>
            <person name="Magnuson J.K."/>
            <person name="Henrissat B."/>
            <person name="Mortensen U.H."/>
            <person name="Larsen T.O."/>
            <person name="Devries R.P."/>
            <person name="Grigoriev I.V."/>
            <person name="Machida M."/>
            <person name="Baker S.E."/>
            <person name="Andersen M.R."/>
        </authorList>
    </citation>
    <scope>NUCLEOTIDE SEQUENCE [LARGE SCALE GENOMIC DNA]</scope>
    <source>
        <strain evidence="10 11">IBT 29228</strain>
    </source>
</reference>
<dbReference type="Pfam" id="PF00172">
    <property type="entry name" value="Zn_clus"/>
    <property type="match status" value="1"/>
</dbReference>
<evidence type="ECO:0000256" key="2">
    <source>
        <dbReference type="ARBA" id="ARBA00022723"/>
    </source>
</evidence>
<keyword evidence="7" id="KW-0539">Nucleus</keyword>
<evidence type="ECO:0000313" key="10">
    <source>
        <dbReference type="EMBL" id="KAE8380009.1"/>
    </source>
</evidence>
<dbReference type="InterPro" id="IPR001138">
    <property type="entry name" value="Zn2Cys6_DnaBD"/>
</dbReference>
<dbReference type="Pfam" id="PF04082">
    <property type="entry name" value="Fungal_trans"/>
    <property type="match status" value="1"/>
</dbReference>
<evidence type="ECO:0000256" key="3">
    <source>
        <dbReference type="ARBA" id="ARBA00022833"/>
    </source>
</evidence>
<keyword evidence="3" id="KW-0862">Zinc</keyword>
<dbReference type="GO" id="GO:0000981">
    <property type="term" value="F:DNA-binding transcription factor activity, RNA polymerase II-specific"/>
    <property type="evidence" value="ECO:0007669"/>
    <property type="project" value="InterPro"/>
</dbReference>
<evidence type="ECO:0000259" key="9">
    <source>
        <dbReference type="PROSITE" id="PS50048"/>
    </source>
</evidence>
<dbReference type="GO" id="GO:0006351">
    <property type="term" value="P:DNA-templated transcription"/>
    <property type="evidence" value="ECO:0007669"/>
    <property type="project" value="InterPro"/>
</dbReference>
<dbReference type="GO" id="GO:0008270">
    <property type="term" value="F:zinc ion binding"/>
    <property type="evidence" value="ECO:0007669"/>
    <property type="project" value="InterPro"/>
</dbReference>
<dbReference type="PROSITE" id="PS00463">
    <property type="entry name" value="ZN2_CY6_FUNGAL_1"/>
    <property type="match status" value="1"/>
</dbReference>
<dbReference type="GO" id="GO:0043565">
    <property type="term" value="F:sequence-specific DNA binding"/>
    <property type="evidence" value="ECO:0007669"/>
    <property type="project" value="TreeGrafter"/>
</dbReference>
<dbReference type="InterPro" id="IPR036864">
    <property type="entry name" value="Zn2-C6_fun-type_DNA-bd_sf"/>
</dbReference>
<dbReference type="EMBL" id="ML736186">
    <property type="protein sequence ID" value="KAE8380009.1"/>
    <property type="molecule type" value="Genomic_DNA"/>
</dbReference>
<keyword evidence="6" id="KW-0804">Transcription</keyword>
<accession>A0A5N7BE76</accession>
<feature type="compositionally biased region" description="Polar residues" evidence="8">
    <location>
        <begin position="689"/>
        <end position="705"/>
    </location>
</feature>
<dbReference type="PROSITE" id="PS50048">
    <property type="entry name" value="ZN2_CY6_FUNGAL_2"/>
    <property type="match status" value="1"/>
</dbReference>
<keyword evidence="2" id="KW-0479">Metal-binding</keyword>
<dbReference type="GO" id="GO:0005634">
    <property type="term" value="C:nucleus"/>
    <property type="evidence" value="ECO:0007669"/>
    <property type="project" value="UniProtKB-SubCell"/>
</dbReference>
<dbReference type="Gene3D" id="4.10.240.10">
    <property type="entry name" value="Zn(2)-C6 fungal-type DNA-binding domain"/>
    <property type="match status" value="1"/>
</dbReference>
<evidence type="ECO:0000256" key="8">
    <source>
        <dbReference type="SAM" id="MobiDB-lite"/>
    </source>
</evidence>
<dbReference type="AlphaFoldDB" id="A0A5N7BE76"/>
<dbReference type="OrthoDB" id="422427at2759"/>